<dbReference type="AlphaFoldDB" id="A0AA42DPK7"/>
<dbReference type="RefSeq" id="WP_271012830.1">
    <property type="nucleotide sequence ID" value="NZ_JAQIFT010000057.1"/>
</dbReference>
<evidence type="ECO:0000313" key="1">
    <source>
        <dbReference type="EMBL" id="MDA3732849.1"/>
    </source>
</evidence>
<dbReference type="Proteomes" id="UP001169242">
    <property type="component" value="Unassembled WGS sequence"/>
</dbReference>
<protein>
    <submittedName>
        <fullName evidence="1">Uncharacterized protein</fullName>
    </submittedName>
</protein>
<organism evidence="1 2">
    <name type="scientific">Holtiella tumoricola</name>
    <dbReference type="NCBI Taxonomy" id="3018743"/>
    <lineage>
        <taxon>Bacteria</taxon>
        <taxon>Bacillati</taxon>
        <taxon>Bacillota</taxon>
        <taxon>Clostridia</taxon>
        <taxon>Lachnospirales</taxon>
        <taxon>Cellulosilyticaceae</taxon>
        <taxon>Holtiella</taxon>
    </lineage>
</organism>
<accession>A0AA42DPK7</accession>
<dbReference type="EMBL" id="JAQIFT010000057">
    <property type="protein sequence ID" value="MDA3732849.1"/>
    <property type="molecule type" value="Genomic_DNA"/>
</dbReference>
<comment type="caution">
    <text evidence="1">The sequence shown here is derived from an EMBL/GenBank/DDBJ whole genome shotgun (WGS) entry which is preliminary data.</text>
</comment>
<gene>
    <name evidence="1" type="ORF">PBV87_15335</name>
</gene>
<proteinExistence type="predicted"/>
<keyword evidence="2" id="KW-1185">Reference proteome</keyword>
<reference evidence="1" key="1">
    <citation type="journal article" date="2023" name="Int. J. Syst. Evol. Microbiol.">
        <title>&lt;i&gt;Holtiella tumoricola&lt;/i&gt; gen. nov. sp. nov., isolated from a human clinical sample.</title>
        <authorList>
            <person name="Allen-Vercoe E."/>
            <person name="Daigneault M.C."/>
            <person name="Vancuren S.J."/>
            <person name="Cochrane K."/>
            <person name="O'Neal L.L."/>
            <person name="Sankaranarayanan K."/>
            <person name="Lawson P.A."/>
        </authorList>
    </citation>
    <scope>NUCLEOTIDE SEQUENCE</scope>
    <source>
        <strain evidence="1">CC70A</strain>
    </source>
</reference>
<sequence>MEELQLKQVNDTRWIGIFKEKRFEMTVENYGCDFTLEDGELTDLEWEDVCLRFYHDDYEYVESIK</sequence>
<name>A0AA42DPK7_9FIRM</name>
<evidence type="ECO:0000313" key="2">
    <source>
        <dbReference type="Proteomes" id="UP001169242"/>
    </source>
</evidence>